<dbReference type="eggNOG" id="KOG4547">
    <property type="taxonomic scope" value="Eukaryota"/>
</dbReference>
<dbReference type="Proteomes" id="UP000000707">
    <property type="component" value="Unassembled WGS sequence"/>
</dbReference>
<dbReference type="EMBL" id="GL996510">
    <property type="protein sequence ID" value="EGV66401.1"/>
    <property type="molecule type" value="Genomic_DNA"/>
</dbReference>
<proteinExistence type="inferred from homology"/>
<evidence type="ECO:0000313" key="7">
    <source>
        <dbReference type="Proteomes" id="UP000000707"/>
    </source>
</evidence>
<feature type="region of interest" description="Disordered" evidence="4">
    <location>
        <begin position="276"/>
        <end position="295"/>
    </location>
</feature>
<sequence length="656" mass="72585">MSTVAQVSSSALVASKFDNTGSFLATVVVALDTHQVRVVSVNQSGASLDTSYNLPNDNKVSTLSWIPFQEQEQLLALGLTNGSILLYSPLTNAILTRLSTSSSSLITDFKYSDITKSLWASDITGVIYEWGMDYSLIQKISINESLTIETTETVNSIAIINHNSQPHLLAGSQSIYLVNIKTKEVLRTIPAHIQPIHSIVSVPTDDNLFISCANGDRFINLYSLNKSVPNSVFVTDSPVTDISVGTINDKSILIARTETGNVEVFNSFLSEDVPAVSQSNSRKKKRQQLTNSRSRHADGVISLEQVDLKGSVTPNLPVVSVIIKQNLVLYSWLEDFSVPIFDTLRWLDEKASNSIVDKVNLSKTKQESSVPHHAMNGHDVASAKHYNEGNAIVSDGYNLNHVVEDDEDEEDGEALADKLAKLATDAKTVTPKKTKKQNGINNNTLTTILSQSLKNNDHSLLETVLTNRDQQVIQNTIARLDSSMAIVLLDRISERIARQANRFDQLVYWLKWIIIIHGGVLSSLPGLAAKFSNLHGILSRKADTLPRLLQLQNRMQIINEFNDSKKSQDHPYDGSEDEESDVEYVEELDDANLLNGDFHSGDDYVDSDDMEEDSEEEVDAHGIAAEDFEVDKEDEEGYSDEEIAVDNKDVEDSDEE</sequence>
<feature type="domain" description="Small-subunit processome Utp12" evidence="5">
    <location>
        <begin position="456"/>
        <end position="558"/>
    </location>
</feature>
<dbReference type="GO" id="GO:0032040">
    <property type="term" value="C:small-subunit processome"/>
    <property type="evidence" value="ECO:0007669"/>
    <property type="project" value="UniProtKB-ARBA"/>
</dbReference>
<organism evidence="7">
    <name type="scientific">Candida tenuis (strain ATCC 10573 / BCRC 21748 / CBS 615 / JCM 9827 / NBRC 10315 / NRRL Y-1498 / VKM Y-70)</name>
    <name type="common">Yeast</name>
    <name type="synonym">Yamadazyma tenuis</name>
    <dbReference type="NCBI Taxonomy" id="590646"/>
    <lineage>
        <taxon>Eukaryota</taxon>
        <taxon>Fungi</taxon>
        <taxon>Dikarya</taxon>
        <taxon>Ascomycota</taxon>
        <taxon>Saccharomycotina</taxon>
        <taxon>Pichiomycetes</taxon>
        <taxon>Debaryomycetaceae</taxon>
        <taxon>Yamadazyma</taxon>
    </lineage>
</organism>
<reference evidence="6 7" key="1">
    <citation type="journal article" date="2011" name="Proc. Natl. Acad. Sci. U.S.A.">
        <title>Comparative genomics of xylose-fermenting fungi for enhanced biofuel production.</title>
        <authorList>
            <person name="Wohlbach D.J."/>
            <person name="Kuo A."/>
            <person name="Sato T.K."/>
            <person name="Potts K.M."/>
            <person name="Salamov A.A."/>
            <person name="LaButti K.M."/>
            <person name="Sun H."/>
            <person name="Clum A."/>
            <person name="Pangilinan J.L."/>
            <person name="Lindquist E.A."/>
            <person name="Lucas S."/>
            <person name="Lapidus A."/>
            <person name="Jin M."/>
            <person name="Gunawan C."/>
            <person name="Balan V."/>
            <person name="Dale B.E."/>
            <person name="Jeffries T.W."/>
            <person name="Zinkel R."/>
            <person name="Barry K.W."/>
            <person name="Grigoriev I.V."/>
            <person name="Gasch A.P."/>
        </authorList>
    </citation>
    <scope>NUCLEOTIDE SEQUENCE [LARGE SCALE GENOMIC DNA]</scope>
    <source>
        <strain evidence="7">ATCC 10573 / BCRC 21748 / CBS 615 / JCM 9827 / NBRC 10315 / NRRL Y-1498 / VKM Y-70</strain>
    </source>
</reference>
<evidence type="ECO:0000259" key="5">
    <source>
        <dbReference type="Pfam" id="PF04003"/>
    </source>
</evidence>
<feature type="compositionally biased region" description="Acidic residues" evidence="4">
    <location>
        <begin position="626"/>
        <end position="644"/>
    </location>
</feature>
<dbReference type="SMART" id="SM00320">
    <property type="entry name" value="WD40"/>
    <property type="match status" value="3"/>
</dbReference>
<dbReference type="InterPro" id="IPR001680">
    <property type="entry name" value="WD40_rpt"/>
</dbReference>
<feature type="compositionally biased region" description="Acidic residues" evidence="4">
    <location>
        <begin position="603"/>
        <end position="618"/>
    </location>
</feature>
<comment type="similarity">
    <text evidence="3">Belongs to the UTP5 family.</text>
</comment>
<dbReference type="InterPro" id="IPR036322">
    <property type="entry name" value="WD40_repeat_dom_sf"/>
</dbReference>
<evidence type="ECO:0000256" key="3">
    <source>
        <dbReference type="ARBA" id="ARBA00038335"/>
    </source>
</evidence>
<dbReference type="AlphaFoldDB" id="G3AXJ5"/>
<feature type="region of interest" description="Disordered" evidence="4">
    <location>
        <begin position="560"/>
        <end position="581"/>
    </location>
</feature>
<keyword evidence="7" id="KW-1185">Reference proteome</keyword>
<dbReference type="PANTHER" id="PTHR44267">
    <property type="entry name" value="WD REPEAT-CONTAINING PROTEIN 43"/>
    <property type="match status" value="1"/>
</dbReference>
<dbReference type="GO" id="GO:0000462">
    <property type="term" value="P:maturation of SSU-rRNA from tricistronic rRNA transcript (SSU-rRNA, 5.8S rRNA, LSU-rRNA)"/>
    <property type="evidence" value="ECO:0007669"/>
    <property type="project" value="TreeGrafter"/>
</dbReference>
<name>G3AXJ5_CANTC</name>
<dbReference type="STRING" id="590646.G3AXJ5"/>
<evidence type="ECO:0000256" key="2">
    <source>
        <dbReference type="ARBA" id="ARBA00023242"/>
    </source>
</evidence>
<accession>G3AXJ5</accession>
<feature type="region of interest" description="Disordered" evidence="4">
    <location>
        <begin position="593"/>
        <end position="656"/>
    </location>
</feature>
<dbReference type="PANTHER" id="PTHR44267:SF1">
    <property type="entry name" value="WD REPEAT-CONTAINING PROTEIN 43"/>
    <property type="match status" value="1"/>
</dbReference>
<dbReference type="InterPro" id="IPR015943">
    <property type="entry name" value="WD40/YVTN_repeat-like_dom_sf"/>
</dbReference>
<dbReference type="HOGENOM" id="CLU_023936_0_0_1"/>
<dbReference type="Gene3D" id="2.130.10.10">
    <property type="entry name" value="YVTN repeat-like/Quinoprotein amine dehydrogenase"/>
    <property type="match status" value="1"/>
</dbReference>
<dbReference type="KEGG" id="cten:18250089"/>
<comment type="subcellular location">
    <subcellularLocation>
        <location evidence="1">Nucleus</location>
    </subcellularLocation>
</comment>
<evidence type="ECO:0000256" key="4">
    <source>
        <dbReference type="SAM" id="MobiDB-lite"/>
    </source>
</evidence>
<dbReference type="OrthoDB" id="30195at2759"/>
<feature type="compositionally biased region" description="Basic and acidic residues" evidence="4">
    <location>
        <begin position="562"/>
        <end position="573"/>
    </location>
</feature>
<keyword evidence="2" id="KW-0539">Nucleus</keyword>
<evidence type="ECO:0000313" key="6">
    <source>
        <dbReference type="EMBL" id="EGV66401.1"/>
    </source>
</evidence>
<dbReference type="Pfam" id="PF04003">
    <property type="entry name" value="Utp12"/>
    <property type="match status" value="1"/>
</dbReference>
<dbReference type="InterPro" id="IPR052414">
    <property type="entry name" value="U3_snoRNA-assoc_WDR"/>
</dbReference>
<dbReference type="SUPFAM" id="SSF50978">
    <property type="entry name" value="WD40 repeat-like"/>
    <property type="match status" value="1"/>
</dbReference>
<gene>
    <name evidence="6" type="ORF">CANTEDRAFT_91562</name>
</gene>
<dbReference type="GeneID" id="18250089"/>
<evidence type="ECO:0000256" key="1">
    <source>
        <dbReference type="ARBA" id="ARBA00004123"/>
    </source>
</evidence>
<dbReference type="InterPro" id="IPR007148">
    <property type="entry name" value="SSU_processome_Utp12"/>
</dbReference>
<protein>
    <submittedName>
        <fullName evidence="6">NUC189-domain-containing protein</fullName>
    </submittedName>
</protein>